<feature type="transmembrane region" description="Helical" evidence="1">
    <location>
        <begin position="55"/>
        <end position="74"/>
    </location>
</feature>
<dbReference type="EMBL" id="BAABIP010000007">
    <property type="protein sequence ID" value="GAA4761691.1"/>
    <property type="molecule type" value="Genomic_DNA"/>
</dbReference>
<keyword evidence="1" id="KW-1133">Transmembrane helix</keyword>
<keyword evidence="1" id="KW-0472">Membrane</keyword>
<accession>A0ABP8ZNM8</accession>
<dbReference type="Proteomes" id="UP001500141">
    <property type="component" value="Unassembled WGS sequence"/>
</dbReference>
<feature type="transmembrane region" description="Helical" evidence="1">
    <location>
        <begin position="20"/>
        <end position="43"/>
    </location>
</feature>
<evidence type="ECO:0000256" key="1">
    <source>
        <dbReference type="SAM" id="Phobius"/>
    </source>
</evidence>
<protein>
    <submittedName>
        <fullName evidence="2">Uncharacterized protein</fullName>
    </submittedName>
</protein>
<name>A0ABP8ZNM8_9FLAO</name>
<keyword evidence="1" id="KW-0812">Transmembrane</keyword>
<proteinExistence type="predicted"/>
<evidence type="ECO:0000313" key="3">
    <source>
        <dbReference type="Proteomes" id="UP001500141"/>
    </source>
</evidence>
<organism evidence="2 3">
    <name type="scientific">Flavobacterium hankyongi</name>
    <dbReference type="NCBI Taxonomy" id="1176532"/>
    <lineage>
        <taxon>Bacteria</taxon>
        <taxon>Pseudomonadati</taxon>
        <taxon>Bacteroidota</taxon>
        <taxon>Flavobacteriia</taxon>
        <taxon>Flavobacteriales</taxon>
        <taxon>Flavobacteriaceae</taxon>
        <taxon>Flavobacterium</taxon>
    </lineage>
</organism>
<keyword evidence="3" id="KW-1185">Reference proteome</keyword>
<evidence type="ECO:0000313" key="2">
    <source>
        <dbReference type="EMBL" id="GAA4761691.1"/>
    </source>
</evidence>
<reference evidence="3" key="1">
    <citation type="journal article" date="2019" name="Int. J. Syst. Evol. Microbiol.">
        <title>The Global Catalogue of Microorganisms (GCM) 10K type strain sequencing project: providing services to taxonomists for standard genome sequencing and annotation.</title>
        <authorList>
            <consortium name="The Broad Institute Genomics Platform"/>
            <consortium name="The Broad Institute Genome Sequencing Center for Infectious Disease"/>
            <person name="Wu L."/>
            <person name="Ma J."/>
        </authorList>
    </citation>
    <scope>NUCLEOTIDE SEQUENCE [LARGE SCALE GENOMIC DNA]</scope>
    <source>
        <strain evidence="3">JCM 18198</strain>
    </source>
</reference>
<comment type="caution">
    <text evidence="2">The sequence shown here is derived from an EMBL/GenBank/DDBJ whole genome shotgun (WGS) entry which is preliminary data.</text>
</comment>
<gene>
    <name evidence="2" type="ORF">GCM10023230_08650</name>
</gene>
<sequence>MSLILFGIIEAIFIKNKEVVGMSFMLITTIKTIAVGIVGKVYILSQNITFEKWNYFTLFILYLLFETIVIGRRLNKTVFLMKKD</sequence>